<evidence type="ECO:0000313" key="2">
    <source>
        <dbReference type="Proteomes" id="UP001195914"/>
    </source>
</evidence>
<reference evidence="1" key="2">
    <citation type="submission" date="2021-05" db="EMBL/GenBank/DDBJ databases">
        <authorList>
            <person name="Pain A."/>
        </authorList>
    </citation>
    <scope>NUCLEOTIDE SEQUENCE</scope>
    <source>
        <strain evidence="1">1802A</strain>
    </source>
</reference>
<accession>A0AAD9GAQ0</accession>
<dbReference type="AlphaFoldDB" id="A0AAD9GAQ0"/>
<dbReference type="EMBL" id="JAHBMH010000062">
    <property type="protein sequence ID" value="KAK1934907.1"/>
    <property type="molecule type" value="Genomic_DNA"/>
</dbReference>
<organism evidence="1 2">
    <name type="scientific">Babesia divergens</name>
    <dbReference type="NCBI Taxonomy" id="32595"/>
    <lineage>
        <taxon>Eukaryota</taxon>
        <taxon>Sar</taxon>
        <taxon>Alveolata</taxon>
        <taxon>Apicomplexa</taxon>
        <taxon>Aconoidasida</taxon>
        <taxon>Piroplasmida</taxon>
        <taxon>Babesiidae</taxon>
        <taxon>Babesia</taxon>
    </lineage>
</organism>
<dbReference type="InterPro" id="IPR014752">
    <property type="entry name" value="Arrestin-like_C"/>
</dbReference>
<sequence length="370" mass="41174">MGALKNDKAARGDGRVRIQVTIPDGRYVSGGPFCCFVKVAPIISDSADSKGPVTVDFIAINVYGRACFRNKLLDISKIQSSLRFGFLTEERETLNNNDNVHLIFSSDAVIFCTGTEITNSSSETFYRFTCTIPPFIPPTVDGEDVSCNYYVDVTVQYNANSQSHHRETIRGVPTLDDVYHPFLPKSNGYSLEEGNIRDDTISQLYLDCTAHTKGPRNMFFNYESRVDALDSGNSTNQSPDTFLLSNDLNAFWRVWDTMNGSGLNHEPEESAILRHYNDFVEKFTALITNDSTSKEVEKFRAWFGTVLSTDSCNTGDEVLPSDRKSILEKLVEKVGNQTEIKHGVRIAGLERAAAESLAMQMDVSSDGMQV</sequence>
<evidence type="ECO:0000313" key="1">
    <source>
        <dbReference type="EMBL" id="KAK1934907.1"/>
    </source>
</evidence>
<dbReference type="Proteomes" id="UP001195914">
    <property type="component" value="Unassembled WGS sequence"/>
</dbReference>
<comment type="caution">
    <text evidence="1">The sequence shown here is derived from an EMBL/GenBank/DDBJ whole genome shotgun (WGS) entry which is preliminary data.</text>
</comment>
<reference evidence="1" key="1">
    <citation type="journal article" date="2014" name="Nucleic Acids Res.">
        <title>The evolutionary dynamics of variant antigen genes in Babesia reveal a history of genomic innovation underlying host-parasite interaction.</title>
        <authorList>
            <person name="Jackson A.P."/>
            <person name="Otto T.D."/>
            <person name="Darby A."/>
            <person name="Ramaprasad A."/>
            <person name="Xia D."/>
            <person name="Echaide I.E."/>
            <person name="Farber M."/>
            <person name="Gahlot S."/>
            <person name="Gamble J."/>
            <person name="Gupta D."/>
            <person name="Gupta Y."/>
            <person name="Jackson L."/>
            <person name="Malandrin L."/>
            <person name="Malas T.B."/>
            <person name="Moussa E."/>
            <person name="Nair M."/>
            <person name="Reid A.J."/>
            <person name="Sanders M."/>
            <person name="Sharma J."/>
            <person name="Tracey A."/>
            <person name="Quail M.A."/>
            <person name="Weir W."/>
            <person name="Wastling J.M."/>
            <person name="Hall N."/>
            <person name="Willadsen P."/>
            <person name="Lingelbach K."/>
            <person name="Shiels B."/>
            <person name="Tait A."/>
            <person name="Berriman M."/>
            <person name="Allred D.R."/>
            <person name="Pain A."/>
        </authorList>
    </citation>
    <scope>NUCLEOTIDE SEQUENCE</scope>
    <source>
        <strain evidence="1">1802A</strain>
    </source>
</reference>
<keyword evidence="2" id="KW-1185">Reference proteome</keyword>
<dbReference type="Gene3D" id="2.60.40.640">
    <property type="match status" value="1"/>
</dbReference>
<protein>
    <submittedName>
        <fullName evidence="1">Uncharacterized protein</fullName>
    </submittedName>
</protein>
<proteinExistence type="predicted"/>
<gene>
    <name evidence="1" type="ORF">X943_003003</name>
</gene>
<name>A0AAD9GAQ0_BABDI</name>